<proteinExistence type="predicted"/>
<reference evidence="1 2" key="1">
    <citation type="submission" date="2022-10" db="EMBL/GenBank/DDBJ databases">
        <title>Comparative genomics and taxonomic characterization of three novel marine species of genus Reichenbachiella exhibiting antioxidant and polysaccharide degradation activities.</title>
        <authorList>
            <person name="Muhammad N."/>
            <person name="Lee Y.-J."/>
            <person name="Ko J."/>
            <person name="Kim S.-G."/>
        </authorList>
    </citation>
    <scope>NUCLEOTIDE SEQUENCE [LARGE SCALE GENOMIC DNA]</scope>
    <source>
        <strain evidence="1 2">ABR2-5</strain>
    </source>
</reference>
<dbReference type="Proteomes" id="UP001300692">
    <property type="component" value="Unassembled WGS sequence"/>
</dbReference>
<evidence type="ECO:0000313" key="1">
    <source>
        <dbReference type="EMBL" id="MCV9386496.1"/>
    </source>
</evidence>
<protein>
    <submittedName>
        <fullName evidence="1">HEAT repeat domain-containing protein</fullName>
    </submittedName>
</protein>
<organism evidence="1 2">
    <name type="scientific">Reichenbachiella ulvae</name>
    <dbReference type="NCBI Taxonomy" id="2980104"/>
    <lineage>
        <taxon>Bacteria</taxon>
        <taxon>Pseudomonadati</taxon>
        <taxon>Bacteroidota</taxon>
        <taxon>Cytophagia</taxon>
        <taxon>Cytophagales</taxon>
        <taxon>Reichenbachiellaceae</taxon>
        <taxon>Reichenbachiella</taxon>
    </lineage>
</organism>
<dbReference type="SUPFAM" id="SSF48371">
    <property type="entry name" value="ARM repeat"/>
    <property type="match status" value="1"/>
</dbReference>
<dbReference type="EMBL" id="JAOYOD010000001">
    <property type="protein sequence ID" value="MCV9386496.1"/>
    <property type="molecule type" value="Genomic_DNA"/>
</dbReference>
<accession>A0ABT3CS12</accession>
<dbReference type="RefSeq" id="WP_264137294.1">
    <property type="nucleotide sequence ID" value="NZ_JAOYOD010000001.1"/>
</dbReference>
<dbReference type="Gene3D" id="1.25.10.10">
    <property type="entry name" value="Leucine-rich Repeat Variant"/>
    <property type="match status" value="1"/>
</dbReference>
<dbReference type="InterPro" id="IPR016024">
    <property type="entry name" value="ARM-type_fold"/>
</dbReference>
<keyword evidence="2" id="KW-1185">Reference proteome</keyword>
<name>A0ABT3CS12_9BACT</name>
<gene>
    <name evidence="1" type="ORF">N7U62_07465</name>
</gene>
<comment type="caution">
    <text evidence="1">The sequence shown here is derived from an EMBL/GenBank/DDBJ whole genome shotgun (WGS) entry which is preliminary data.</text>
</comment>
<dbReference type="InterPro" id="IPR011989">
    <property type="entry name" value="ARM-like"/>
</dbReference>
<sequence>MAYFSEGRRGFEPQRPEDMITFAAMDIKDKVAQLSGDLPEDAYVISDDLARLGGAEVLEAMKELLQHPDMESRYMAARTLSLMPEQEGVLEVLMTAINDPINKEQQGDFLSFLESLDISDQFVGVFKLYLNGSYKVSMIAKDLLDHQDFDITLRVLKKATKQWNHYSHNVKQDDVFELKKIEVEEMLEDLREFLEEA</sequence>
<evidence type="ECO:0000313" key="2">
    <source>
        <dbReference type="Proteomes" id="UP001300692"/>
    </source>
</evidence>